<protein>
    <submittedName>
        <fullName evidence="1">Uncharacterized protein</fullName>
    </submittedName>
</protein>
<evidence type="ECO:0000313" key="2">
    <source>
        <dbReference type="Proteomes" id="UP000584670"/>
    </source>
</evidence>
<keyword evidence="2" id="KW-1185">Reference proteome</keyword>
<evidence type="ECO:0000313" key="1">
    <source>
        <dbReference type="EMBL" id="MBC2902094.1"/>
    </source>
</evidence>
<comment type="caution">
    <text evidence="1">The sequence shown here is derived from an EMBL/GenBank/DDBJ whole genome shotgun (WGS) entry which is preliminary data.</text>
</comment>
<dbReference type="EMBL" id="JACMSF010000009">
    <property type="protein sequence ID" value="MBC2902094.1"/>
    <property type="molecule type" value="Genomic_DNA"/>
</dbReference>
<dbReference type="RefSeq" id="WP_186282012.1">
    <property type="nucleotide sequence ID" value="NZ_JACMSF010000009.1"/>
</dbReference>
<accession>A0A7X1M8D2</accession>
<organism evidence="1 2">
    <name type="scientific">Streptomyces cupreus</name>
    <dbReference type="NCBI Taxonomy" id="2759956"/>
    <lineage>
        <taxon>Bacteria</taxon>
        <taxon>Bacillati</taxon>
        <taxon>Actinomycetota</taxon>
        <taxon>Actinomycetes</taxon>
        <taxon>Kitasatosporales</taxon>
        <taxon>Streptomycetaceae</taxon>
        <taxon>Streptomyces</taxon>
    </lineage>
</organism>
<name>A0A7X1M8D2_9ACTN</name>
<sequence length="81" mass="9213">MVLLVPQRERGVDQVVLPEDYRRIMDVARRAEGPVMVKQVCAEPGIPLEPARSEALRAKLERLSERGRLCKRPDGKFTTMP</sequence>
<reference evidence="1 2" key="1">
    <citation type="submission" date="2020-08" db="EMBL/GenBank/DDBJ databases">
        <title>Streptomyces sp. PSKA01 genome sequencing and assembly.</title>
        <authorList>
            <person name="Mandal S."/>
            <person name="Maiti P.K."/>
            <person name="Das P."/>
        </authorList>
    </citation>
    <scope>NUCLEOTIDE SEQUENCE [LARGE SCALE GENOMIC DNA]</scope>
    <source>
        <strain evidence="1 2">PSKA01</strain>
    </source>
</reference>
<gene>
    <name evidence="1" type="ORF">H4N64_10825</name>
</gene>
<proteinExistence type="predicted"/>
<dbReference type="AlphaFoldDB" id="A0A7X1M8D2"/>
<dbReference type="Proteomes" id="UP000584670">
    <property type="component" value="Unassembled WGS sequence"/>
</dbReference>